<gene>
    <name evidence="1" type="ORF">C8N29_11385</name>
</gene>
<keyword evidence="2" id="KW-1185">Reference proteome</keyword>
<evidence type="ECO:0000313" key="1">
    <source>
        <dbReference type="EMBL" id="PTQ88318.1"/>
    </source>
</evidence>
<name>A0A2T5IWN2_9GAMM</name>
<evidence type="ECO:0000313" key="2">
    <source>
        <dbReference type="Proteomes" id="UP000244223"/>
    </source>
</evidence>
<dbReference type="EMBL" id="QAON01000013">
    <property type="protein sequence ID" value="PTQ88318.1"/>
    <property type="molecule type" value="Genomic_DNA"/>
</dbReference>
<comment type="caution">
    <text evidence="1">The sequence shown here is derived from an EMBL/GenBank/DDBJ whole genome shotgun (WGS) entry which is preliminary data.</text>
</comment>
<reference evidence="1 2" key="1">
    <citation type="submission" date="2018-04" db="EMBL/GenBank/DDBJ databases">
        <title>Genomic Encyclopedia of Archaeal and Bacterial Type Strains, Phase II (KMG-II): from individual species to whole genera.</title>
        <authorList>
            <person name="Goeker M."/>
        </authorList>
    </citation>
    <scope>NUCLEOTIDE SEQUENCE [LARGE SCALE GENOMIC DNA]</scope>
    <source>
        <strain evidence="1 2">DSM 5822</strain>
    </source>
</reference>
<proteinExistence type="predicted"/>
<organism evidence="1 2">
    <name type="scientific">Agitococcus lubricus</name>
    <dbReference type="NCBI Taxonomy" id="1077255"/>
    <lineage>
        <taxon>Bacteria</taxon>
        <taxon>Pseudomonadati</taxon>
        <taxon>Pseudomonadota</taxon>
        <taxon>Gammaproteobacteria</taxon>
        <taxon>Moraxellales</taxon>
        <taxon>Moraxellaceae</taxon>
        <taxon>Agitococcus</taxon>
    </lineage>
</organism>
<dbReference type="Proteomes" id="UP000244223">
    <property type="component" value="Unassembled WGS sequence"/>
</dbReference>
<accession>A0A2T5IWN2</accession>
<sequence length="29" mass="3299">MARRAISFIGRVIRQAMREGIAKITQLLV</sequence>
<protein>
    <submittedName>
        <fullName evidence="1">Uncharacterized protein</fullName>
    </submittedName>
</protein>
<dbReference type="AlphaFoldDB" id="A0A2T5IWN2"/>